<dbReference type="GO" id="GO:0005774">
    <property type="term" value="C:vacuolar membrane"/>
    <property type="evidence" value="ECO:0007669"/>
    <property type="project" value="TreeGrafter"/>
</dbReference>
<feature type="transmembrane region" description="Helical" evidence="7">
    <location>
        <begin position="554"/>
        <end position="574"/>
    </location>
</feature>
<keyword evidence="4 7" id="KW-1133">Transmembrane helix</keyword>
<feature type="transmembrane region" description="Helical" evidence="7">
    <location>
        <begin position="484"/>
        <end position="506"/>
    </location>
</feature>
<evidence type="ECO:0000313" key="10">
    <source>
        <dbReference type="Proteomes" id="UP000736335"/>
    </source>
</evidence>
<feature type="compositionally biased region" description="Low complexity" evidence="6">
    <location>
        <begin position="20"/>
        <end position="29"/>
    </location>
</feature>
<feature type="transmembrane region" description="Helical" evidence="7">
    <location>
        <begin position="455"/>
        <end position="472"/>
    </location>
</feature>
<comment type="similarity">
    <text evidence="2">Belongs to the amino acid/polyamine transporter 2 family.</text>
</comment>
<keyword evidence="5 7" id="KW-0472">Membrane</keyword>
<dbReference type="PANTHER" id="PTHR22950:SF666">
    <property type="entry name" value="VACUOLAR AMINO ACID TRANSPORTER 4"/>
    <property type="match status" value="1"/>
</dbReference>
<feature type="domain" description="Amino acid transporter transmembrane" evidence="8">
    <location>
        <begin position="338"/>
        <end position="720"/>
    </location>
</feature>
<evidence type="ECO:0000256" key="4">
    <source>
        <dbReference type="ARBA" id="ARBA00022989"/>
    </source>
</evidence>
<dbReference type="InterPro" id="IPR013057">
    <property type="entry name" value="AA_transpt_TM"/>
</dbReference>
<feature type="region of interest" description="Disordered" evidence="6">
    <location>
        <begin position="122"/>
        <end position="161"/>
    </location>
</feature>
<feature type="compositionally biased region" description="Basic and acidic residues" evidence="6">
    <location>
        <begin position="122"/>
        <end position="132"/>
    </location>
</feature>
<feature type="region of interest" description="Disordered" evidence="6">
    <location>
        <begin position="1"/>
        <end position="95"/>
    </location>
</feature>
<comment type="caution">
    <text evidence="9">The sequence shown here is derived from an EMBL/GenBank/DDBJ whole genome shotgun (WGS) entry which is preliminary data.</text>
</comment>
<feature type="compositionally biased region" description="Pro residues" evidence="6">
    <location>
        <begin position="39"/>
        <end position="48"/>
    </location>
</feature>
<proteinExistence type="inferred from homology"/>
<protein>
    <submittedName>
        <fullName evidence="9">Transmembrane amino acid transporter protein-domain-containing protein</fullName>
    </submittedName>
</protein>
<evidence type="ECO:0000259" key="8">
    <source>
        <dbReference type="Pfam" id="PF01490"/>
    </source>
</evidence>
<evidence type="ECO:0000256" key="6">
    <source>
        <dbReference type="SAM" id="MobiDB-lite"/>
    </source>
</evidence>
<feature type="transmembrane region" description="Helical" evidence="7">
    <location>
        <begin position="521"/>
        <end position="542"/>
    </location>
</feature>
<evidence type="ECO:0000256" key="3">
    <source>
        <dbReference type="ARBA" id="ARBA00022692"/>
    </source>
</evidence>
<evidence type="ECO:0000256" key="7">
    <source>
        <dbReference type="SAM" id="Phobius"/>
    </source>
</evidence>
<comment type="subcellular location">
    <subcellularLocation>
        <location evidence="1">Membrane</location>
        <topology evidence="1">Multi-pass membrane protein</topology>
    </subcellularLocation>
</comment>
<feature type="transmembrane region" description="Helical" evidence="7">
    <location>
        <begin position="412"/>
        <end position="435"/>
    </location>
</feature>
<keyword evidence="10" id="KW-1185">Reference proteome</keyword>
<dbReference type="AlphaFoldDB" id="A0A9P6HID7"/>
<evidence type="ECO:0000313" key="9">
    <source>
        <dbReference type="EMBL" id="KAF9787474.1"/>
    </source>
</evidence>
<organism evidence="9 10">
    <name type="scientific">Thelephora terrestris</name>
    <dbReference type="NCBI Taxonomy" id="56493"/>
    <lineage>
        <taxon>Eukaryota</taxon>
        <taxon>Fungi</taxon>
        <taxon>Dikarya</taxon>
        <taxon>Basidiomycota</taxon>
        <taxon>Agaricomycotina</taxon>
        <taxon>Agaricomycetes</taxon>
        <taxon>Thelephorales</taxon>
        <taxon>Thelephoraceae</taxon>
        <taxon>Thelephora</taxon>
    </lineage>
</organism>
<sequence length="736" mass="80519">MSTPTRPVDIRPGTPQNNDSSSISGSPSIRALRAQYGTPPVPNIPPRNVPVRTPSINIGNQGSGSPRPSAAGTPIIGGIRMQAPGGPGSGTRTPASGYENPFEELTDEEKARILRRHLVSREQREHQLDRKSSFGSFTDRGEGPSKSKGQSTNAGRDPVLTREDSEAFPIPYHTPGADLTHNIYKWQSDQRRTAVRPRAASFSGSTHSNVNPVFANIHEPGGFRRNYLLMRAHEQGEEQPEMVSSFIEFLYLFGHFAGEDLEEIEEEDEETLVQDEEGGLHRSLTQAEAGLPSSIHFVPDMTKPYDETTPLMQSTISKGARGSRIRRKRAASVSARGEASVTDAVLMLLKAFVGTGVLFLGKAFYNGGILFSSFVLVFIALISLWSFLLLVKTKFVVSGSFGDIGGALYGPYMRIAILSSIVVSQLGFVSAYTIFVAENLRAFVMAFTNCTKVIPVQYFILMQLVIFLPFALVRNLAKLSTTALVADVFILAGLVYIFSSEFSLIAERGVAEVAMFNERDFPLLIGTAVFSFEGIGLIIPITDAMKEPRKFPKVLSGVMVSLIFLFGGAGALAYSTFGDQIQTVVIVNLDPRKKMVQAVQFLYSMAILLSTPLQLFPALRIMENGLFTRSGKEDLYVKWQKNVFRFSVVVLCTVISWTGAQDLDKFVAFVGSFACVPLCFVYPPLLHYKACARTWREKAGDIALMAFGSAAAVYTTAQTIKLMLQPETGGPTFGHC</sequence>
<dbReference type="Pfam" id="PF01490">
    <property type="entry name" value="Aa_trans"/>
    <property type="match status" value="1"/>
</dbReference>
<dbReference type="GO" id="GO:0015179">
    <property type="term" value="F:L-amino acid transmembrane transporter activity"/>
    <property type="evidence" value="ECO:0007669"/>
    <property type="project" value="TreeGrafter"/>
</dbReference>
<feature type="transmembrane region" description="Helical" evidence="7">
    <location>
        <begin position="601"/>
        <end position="622"/>
    </location>
</feature>
<name>A0A9P6HID7_9AGAM</name>
<reference evidence="9" key="2">
    <citation type="submission" date="2020-11" db="EMBL/GenBank/DDBJ databases">
        <authorList>
            <consortium name="DOE Joint Genome Institute"/>
            <person name="Kuo A."/>
            <person name="Miyauchi S."/>
            <person name="Kiss E."/>
            <person name="Drula E."/>
            <person name="Kohler A."/>
            <person name="Sanchez-Garcia M."/>
            <person name="Andreopoulos B."/>
            <person name="Barry K.W."/>
            <person name="Bonito G."/>
            <person name="Buee M."/>
            <person name="Carver A."/>
            <person name="Chen C."/>
            <person name="Cichocki N."/>
            <person name="Clum A."/>
            <person name="Culley D."/>
            <person name="Crous P.W."/>
            <person name="Fauchery L."/>
            <person name="Girlanda M."/>
            <person name="Hayes R."/>
            <person name="Keri Z."/>
            <person name="Labutti K."/>
            <person name="Lipzen A."/>
            <person name="Lombard V."/>
            <person name="Magnuson J."/>
            <person name="Maillard F."/>
            <person name="Morin E."/>
            <person name="Murat C."/>
            <person name="Nolan M."/>
            <person name="Ohm R."/>
            <person name="Pangilinan J."/>
            <person name="Pereira M."/>
            <person name="Perotto S."/>
            <person name="Peter M."/>
            <person name="Riley R."/>
            <person name="Sitrit Y."/>
            <person name="Stielow B."/>
            <person name="Szollosi G."/>
            <person name="Zifcakova L."/>
            <person name="Stursova M."/>
            <person name="Spatafora J.W."/>
            <person name="Tedersoo L."/>
            <person name="Vaario L.-M."/>
            <person name="Yamada A."/>
            <person name="Yan M."/>
            <person name="Wang P."/>
            <person name="Xu J."/>
            <person name="Bruns T."/>
            <person name="Baldrian P."/>
            <person name="Vilgalys R."/>
            <person name="Henrissat B."/>
            <person name="Grigoriev I.V."/>
            <person name="Hibbett D."/>
            <person name="Nagy L.G."/>
            <person name="Martin F.M."/>
        </authorList>
    </citation>
    <scope>NUCLEOTIDE SEQUENCE</scope>
    <source>
        <strain evidence="9">UH-Tt-Lm1</strain>
    </source>
</reference>
<keyword evidence="3 7" id="KW-0812">Transmembrane</keyword>
<dbReference type="Proteomes" id="UP000736335">
    <property type="component" value="Unassembled WGS sequence"/>
</dbReference>
<reference evidence="9" key="1">
    <citation type="journal article" date="2020" name="Nat. Commun.">
        <title>Large-scale genome sequencing of mycorrhizal fungi provides insights into the early evolution of symbiotic traits.</title>
        <authorList>
            <person name="Miyauchi S."/>
            <person name="Kiss E."/>
            <person name="Kuo A."/>
            <person name="Drula E."/>
            <person name="Kohler A."/>
            <person name="Sanchez-Garcia M."/>
            <person name="Morin E."/>
            <person name="Andreopoulos B."/>
            <person name="Barry K.W."/>
            <person name="Bonito G."/>
            <person name="Buee M."/>
            <person name="Carver A."/>
            <person name="Chen C."/>
            <person name="Cichocki N."/>
            <person name="Clum A."/>
            <person name="Culley D."/>
            <person name="Crous P.W."/>
            <person name="Fauchery L."/>
            <person name="Girlanda M."/>
            <person name="Hayes R.D."/>
            <person name="Keri Z."/>
            <person name="LaButti K."/>
            <person name="Lipzen A."/>
            <person name="Lombard V."/>
            <person name="Magnuson J."/>
            <person name="Maillard F."/>
            <person name="Murat C."/>
            <person name="Nolan M."/>
            <person name="Ohm R.A."/>
            <person name="Pangilinan J."/>
            <person name="Pereira M.F."/>
            <person name="Perotto S."/>
            <person name="Peter M."/>
            <person name="Pfister S."/>
            <person name="Riley R."/>
            <person name="Sitrit Y."/>
            <person name="Stielow J.B."/>
            <person name="Szollosi G."/>
            <person name="Zifcakova L."/>
            <person name="Stursova M."/>
            <person name="Spatafora J.W."/>
            <person name="Tedersoo L."/>
            <person name="Vaario L.M."/>
            <person name="Yamada A."/>
            <person name="Yan M."/>
            <person name="Wang P."/>
            <person name="Xu J."/>
            <person name="Bruns T."/>
            <person name="Baldrian P."/>
            <person name="Vilgalys R."/>
            <person name="Dunand C."/>
            <person name="Henrissat B."/>
            <person name="Grigoriev I.V."/>
            <person name="Hibbett D."/>
            <person name="Nagy L.G."/>
            <person name="Martin F.M."/>
        </authorList>
    </citation>
    <scope>NUCLEOTIDE SEQUENCE</scope>
    <source>
        <strain evidence="9">UH-Tt-Lm1</strain>
    </source>
</reference>
<accession>A0A9P6HID7</accession>
<evidence type="ECO:0000256" key="5">
    <source>
        <dbReference type="ARBA" id="ARBA00023136"/>
    </source>
</evidence>
<feature type="transmembrane region" description="Helical" evidence="7">
    <location>
        <begin position="643"/>
        <end position="660"/>
    </location>
</feature>
<feature type="transmembrane region" description="Helical" evidence="7">
    <location>
        <begin position="371"/>
        <end position="391"/>
    </location>
</feature>
<dbReference type="PANTHER" id="PTHR22950">
    <property type="entry name" value="AMINO ACID TRANSPORTER"/>
    <property type="match status" value="1"/>
</dbReference>
<evidence type="ECO:0000256" key="2">
    <source>
        <dbReference type="ARBA" id="ARBA00008066"/>
    </source>
</evidence>
<feature type="compositionally biased region" description="Polar residues" evidence="6">
    <location>
        <begin position="55"/>
        <end position="66"/>
    </location>
</feature>
<dbReference type="EMBL" id="WIUZ02000005">
    <property type="protein sequence ID" value="KAF9787474.1"/>
    <property type="molecule type" value="Genomic_DNA"/>
</dbReference>
<feature type="transmembrane region" description="Helical" evidence="7">
    <location>
        <begin position="666"/>
        <end position="686"/>
    </location>
</feature>
<dbReference type="OrthoDB" id="1684102at2759"/>
<gene>
    <name evidence="9" type="ORF">BJ322DRAFT_1055430</name>
</gene>
<evidence type="ECO:0000256" key="1">
    <source>
        <dbReference type="ARBA" id="ARBA00004141"/>
    </source>
</evidence>